<evidence type="ECO:0000256" key="5">
    <source>
        <dbReference type="SAM" id="Coils"/>
    </source>
</evidence>
<evidence type="ECO:0000256" key="3">
    <source>
        <dbReference type="ARBA" id="ARBA00022989"/>
    </source>
</evidence>
<name>A0A9X3IZM9_9BACT</name>
<feature type="region of interest" description="Disordered" evidence="6">
    <location>
        <begin position="280"/>
        <end position="333"/>
    </location>
</feature>
<gene>
    <name evidence="7" type="ORF">OV079_21650</name>
</gene>
<reference evidence="7" key="1">
    <citation type="submission" date="2022-11" db="EMBL/GenBank/DDBJ databases">
        <title>Minimal conservation of predation-associated metabolite biosynthetic gene clusters underscores biosynthetic potential of Myxococcota including descriptions for ten novel species: Archangium lansinium sp. nov., Myxococcus landrumus sp. nov., Nannocystis bai.</title>
        <authorList>
            <person name="Ahearne A."/>
            <person name="Stevens C."/>
            <person name="Phillips K."/>
        </authorList>
    </citation>
    <scope>NUCLEOTIDE SEQUENCE</scope>
    <source>
        <strain evidence="7">Na p29</strain>
    </source>
</reference>
<dbReference type="Proteomes" id="UP001150924">
    <property type="component" value="Unassembled WGS sequence"/>
</dbReference>
<dbReference type="GO" id="GO:0016020">
    <property type="term" value="C:membrane"/>
    <property type="evidence" value="ECO:0007669"/>
    <property type="project" value="UniProtKB-SubCell"/>
</dbReference>
<evidence type="ECO:0000313" key="8">
    <source>
        <dbReference type="Proteomes" id="UP001150924"/>
    </source>
</evidence>
<accession>A0A9X3IZM9</accession>
<dbReference type="AlphaFoldDB" id="A0A9X3IZM9"/>
<evidence type="ECO:0000256" key="6">
    <source>
        <dbReference type="SAM" id="MobiDB-lite"/>
    </source>
</evidence>
<keyword evidence="8" id="KW-1185">Reference proteome</keyword>
<keyword evidence="3" id="KW-1133">Transmembrane helix</keyword>
<dbReference type="EMBL" id="JAPNKE010000002">
    <property type="protein sequence ID" value="MCY1008113.1"/>
    <property type="molecule type" value="Genomic_DNA"/>
</dbReference>
<feature type="compositionally biased region" description="Low complexity" evidence="6">
    <location>
        <begin position="298"/>
        <end position="310"/>
    </location>
</feature>
<dbReference type="InterPro" id="IPR050739">
    <property type="entry name" value="MFP"/>
</dbReference>
<proteinExistence type="predicted"/>
<dbReference type="PANTHER" id="PTHR30386">
    <property type="entry name" value="MEMBRANE FUSION SUBUNIT OF EMRAB-TOLC MULTIDRUG EFFLUX PUMP"/>
    <property type="match status" value="1"/>
</dbReference>
<comment type="caution">
    <text evidence="7">The sequence shown here is derived from an EMBL/GenBank/DDBJ whole genome shotgun (WGS) entry which is preliminary data.</text>
</comment>
<keyword evidence="4" id="KW-0472">Membrane</keyword>
<keyword evidence="5" id="KW-0175">Coiled coil</keyword>
<sequence>MSLRVVRTRIAPWGLWCATMAGVAWLWGDVHDEAAVGFVLAAEYELATPEPARVAAVAVTPGQRVRAGEVLVSLDAQAIDAELAIVAAERARLEAELGAVRAESRVRVGDTTREFDESVAAADVALRTARAERKAAAAEYAALSEQVATLGGLVEQRMADRRELDALRVEHVALEKQLQTADALIPQLVSQAAAARARRAALPADATEAALRPVQAELAVVERQEQLLAVRREAMSLRAVVDGDVAAVHLQAGEVADTGLPIVTLVGDAAAAEVQVCQREAQAGRGRPGEAVRVRPRGSAGAEAGVGSSAWRHASPSCRRGAGATRSCPSGAASWWCASTSRSRCCRDRRCRCASSARTPGRCQGRQHRSTRPAKSSARRAPASRRRPRSTCGRLTKSLSRRVPAPPRKTPRRLRRTRRSQPRARWSSRPRWPLARASSRRR</sequence>
<evidence type="ECO:0000313" key="7">
    <source>
        <dbReference type="EMBL" id="MCY1008113.1"/>
    </source>
</evidence>
<dbReference type="Gene3D" id="2.40.50.100">
    <property type="match status" value="1"/>
</dbReference>
<protein>
    <submittedName>
        <fullName evidence="7">Biotin/lipoyl-binding protein</fullName>
    </submittedName>
</protein>
<evidence type="ECO:0000256" key="4">
    <source>
        <dbReference type="ARBA" id="ARBA00023136"/>
    </source>
</evidence>
<keyword evidence="2" id="KW-0812">Transmembrane</keyword>
<dbReference type="PANTHER" id="PTHR30386:SF26">
    <property type="entry name" value="TRANSPORT PROTEIN COMB"/>
    <property type="match status" value="1"/>
</dbReference>
<feature type="coiled-coil region" evidence="5">
    <location>
        <begin position="76"/>
        <end position="184"/>
    </location>
</feature>
<feature type="region of interest" description="Disordered" evidence="6">
    <location>
        <begin position="356"/>
        <end position="442"/>
    </location>
</feature>
<feature type="compositionally biased region" description="Basic residues" evidence="6">
    <location>
        <begin position="409"/>
        <end position="428"/>
    </location>
</feature>
<evidence type="ECO:0000256" key="1">
    <source>
        <dbReference type="ARBA" id="ARBA00004167"/>
    </source>
</evidence>
<organism evidence="7 8">
    <name type="scientific">Nannocystis pusilla</name>
    <dbReference type="NCBI Taxonomy" id="889268"/>
    <lineage>
        <taxon>Bacteria</taxon>
        <taxon>Pseudomonadati</taxon>
        <taxon>Myxococcota</taxon>
        <taxon>Polyangia</taxon>
        <taxon>Nannocystales</taxon>
        <taxon>Nannocystaceae</taxon>
        <taxon>Nannocystis</taxon>
    </lineage>
</organism>
<evidence type="ECO:0000256" key="2">
    <source>
        <dbReference type="ARBA" id="ARBA00022692"/>
    </source>
</evidence>
<comment type="subcellular location">
    <subcellularLocation>
        <location evidence="1">Membrane</location>
        <topology evidence="1">Single-pass membrane protein</topology>
    </subcellularLocation>
</comment>
<dbReference type="RefSeq" id="WP_267770762.1">
    <property type="nucleotide sequence ID" value="NZ_JAPNKE010000002.1"/>
</dbReference>